<dbReference type="GeneID" id="4839517"/>
<dbReference type="STRING" id="322104.A3LV76"/>
<sequence>MALDRNQLIRVYSSRLVKSLVPAEFGEEFIHSVTNDLLTSFNNNLSQPTTHSQNEINSITNKFKTSFLSHGAKSQWVSFQRVLESLLRFKSVDQVCNYLIFLDALQNPESQTFGNPNRDNINAKNWISQETLSQIIEPYYETLSEESILAYLSFTLLGLDSKLLSFSNNKEIEIPATVNRSYSGLLTNILECALLYKNLQIFIESKMGKMSSPIKTAYLRVLELQINSYVTHINDLFTVQPSSLIAVYNSIYPWIPKLRFLYSLTLDQDTLNGFDFLTKVYGLTKFGDVVIRELSEVIFYDISKPYFEILENWIISGDLIDNSDDFFIKFNPEKNYINDIIDFIPTKIPTFISKRSGYKIFQIGKTLIFLAKYCKELNWLNQYTHKYTTEIFSVNGGLQSMSINDVTEVVNNQYYDVMNYLTTVLQGPKNELYTHLVNFKKIYFTDSNDFIDVLISKGTRIFEESSTNISSTYLSQVITEAVNYSSMQHFRYKNRVDARVLNPTHGNVGWEVFTVEYRIEDLAINYLLEPQMSQYLKMFHFVWKIKHLQFVLNNNFVDATNLKKNDLKSILQKYRKIQRKIVWVTKAFNTSNLIRAHMQKFLNSLIGYISYDIIENNFNSIINRSYFKTNIAEEKFDNVESKSLLSSLNPDVNEDHVDHNVNELTIDEIIKKHEDYLRAITNFKLLSEDSLGKLTQSSYISQIYEILHIIFKFVTSCREFHHLIVNYVLVLNLEENEDSLEDDTMVQIDNDLEEIERTLVAVVDRIYKDIYSSEFKLREREFVQDLKIDFELRDLSRLF</sequence>
<dbReference type="PANTHER" id="PTHR19302">
    <property type="entry name" value="GAMMA TUBULIN COMPLEX PROTEIN"/>
    <property type="match status" value="1"/>
</dbReference>
<dbReference type="GO" id="GO:0051225">
    <property type="term" value="P:spindle assembly"/>
    <property type="evidence" value="ECO:0007669"/>
    <property type="project" value="TreeGrafter"/>
</dbReference>
<organism evidence="8 9">
    <name type="scientific">Scheffersomyces stipitis (strain ATCC 58785 / CBS 6054 / NBRC 10063 / NRRL Y-11545)</name>
    <name type="common">Yeast</name>
    <name type="synonym">Pichia stipitis</name>
    <dbReference type="NCBI Taxonomy" id="322104"/>
    <lineage>
        <taxon>Eukaryota</taxon>
        <taxon>Fungi</taxon>
        <taxon>Dikarya</taxon>
        <taxon>Ascomycota</taxon>
        <taxon>Saccharomycotina</taxon>
        <taxon>Pichiomycetes</taxon>
        <taxon>Debaryomycetaceae</taxon>
        <taxon>Scheffersomyces</taxon>
    </lineage>
</organism>
<dbReference type="AlphaFoldDB" id="A3LV76"/>
<dbReference type="InParanoid" id="A3LV76"/>
<proteinExistence type="inferred from homology"/>
<dbReference type="InterPro" id="IPR040457">
    <property type="entry name" value="GCP_C"/>
</dbReference>
<evidence type="ECO:0000256" key="5">
    <source>
        <dbReference type="RuleBase" id="RU363050"/>
    </source>
</evidence>
<dbReference type="KEGG" id="pic:PICST_60226"/>
<dbReference type="Gene3D" id="1.20.120.1900">
    <property type="entry name" value="Gamma-tubulin complex, C-terminal domain"/>
    <property type="match status" value="1"/>
</dbReference>
<dbReference type="GO" id="GO:0000278">
    <property type="term" value="P:mitotic cell cycle"/>
    <property type="evidence" value="ECO:0007669"/>
    <property type="project" value="TreeGrafter"/>
</dbReference>
<evidence type="ECO:0000313" key="8">
    <source>
        <dbReference type="EMBL" id="ABN67077.2"/>
    </source>
</evidence>
<evidence type="ECO:0000256" key="3">
    <source>
        <dbReference type="ARBA" id="ARBA00022701"/>
    </source>
</evidence>
<evidence type="ECO:0000259" key="7">
    <source>
        <dbReference type="Pfam" id="PF17681"/>
    </source>
</evidence>
<evidence type="ECO:0000259" key="6">
    <source>
        <dbReference type="Pfam" id="PF04130"/>
    </source>
</evidence>
<dbReference type="GO" id="GO:0005816">
    <property type="term" value="C:spindle pole body"/>
    <property type="evidence" value="ECO:0007669"/>
    <property type="project" value="UniProtKB-ARBA"/>
</dbReference>
<dbReference type="Proteomes" id="UP000002258">
    <property type="component" value="Chromosome 5"/>
</dbReference>
<dbReference type="InterPro" id="IPR041470">
    <property type="entry name" value="GCP_N"/>
</dbReference>
<dbReference type="Pfam" id="PF17681">
    <property type="entry name" value="GCP_N_terminal"/>
    <property type="match status" value="1"/>
</dbReference>
<evidence type="ECO:0000256" key="1">
    <source>
        <dbReference type="ARBA" id="ARBA00010337"/>
    </source>
</evidence>
<dbReference type="HOGENOM" id="CLU_333507_0_0_1"/>
<dbReference type="GO" id="GO:0051011">
    <property type="term" value="F:microtubule minus-end binding"/>
    <property type="evidence" value="ECO:0007669"/>
    <property type="project" value="TreeGrafter"/>
</dbReference>
<dbReference type="OrthoDB" id="5860513at2759"/>
<gene>
    <name evidence="8" type="primary">SPC98</name>
    <name evidence="8" type="ORF">PICST_60226</name>
</gene>
<keyword evidence="2 5" id="KW-0963">Cytoplasm</keyword>
<comment type="similarity">
    <text evidence="1 5">Belongs to the TUBGCP family.</text>
</comment>
<dbReference type="EMBL" id="CP000499">
    <property type="protein sequence ID" value="ABN67077.2"/>
    <property type="molecule type" value="Genomic_DNA"/>
</dbReference>
<dbReference type="RefSeq" id="XP_001385106.2">
    <property type="nucleotide sequence ID" value="XM_001385069.1"/>
</dbReference>
<evidence type="ECO:0000256" key="2">
    <source>
        <dbReference type="ARBA" id="ARBA00022490"/>
    </source>
</evidence>
<reference evidence="8 9" key="1">
    <citation type="journal article" date="2007" name="Nat. Biotechnol.">
        <title>Genome sequence of the lignocellulose-bioconverting and xylose-fermenting yeast Pichia stipitis.</title>
        <authorList>
            <person name="Jeffries T.W."/>
            <person name="Grigoriev I.V."/>
            <person name="Grimwood J."/>
            <person name="Laplaza J.M."/>
            <person name="Aerts A."/>
            <person name="Salamov A."/>
            <person name="Schmutz J."/>
            <person name="Lindquist E."/>
            <person name="Dehal P."/>
            <person name="Shapiro H."/>
            <person name="Jin Y.S."/>
            <person name="Passoth V."/>
            <person name="Richardson P.M."/>
        </authorList>
    </citation>
    <scope>NUCLEOTIDE SEQUENCE [LARGE SCALE GENOMIC DNA]</scope>
    <source>
        <strain evidence="9">ATCC 58785 / CBS 6054 / NBRC 10063 / NRRL Y-11545</strain>
    </source>
</reference>
<dbReference type="GO" id="GO:0043015">
    <property type="term" value="F:gamma-tubulin binding"/>
    <property type="evidence" value="ECO:0007669"/>
    <property type="project" value="InterPro"/>
</dbReference>
<dbReference type="FunCoup" id="A3LV76">
    <property type="interactions" value="209"/>
</dbReference>
<protein>
    <recommendedName>
        <fullName evidence="5">Spindle pole body component</fullName>
    </recommendedName>
</protein>
<keyword evidence="9" id="KW-1185">Reference proteome</keyword>
<dbReference type="GO" id="GO:0051321">
    <property type="term" value="P:meiotic cell cycle"/>
    <property type="evidence" value="ECO:0007669"/>
    <property type="project" value="TreeGrafter"/>
</dbReference>
<dbReference type="eggNOG" id="KOG2000">
    <property type="taxonomic scope" value="Eukaryota"/>
</dbReference>
<dbReference type="PANTHER" id="PTHR19302:SF33">
    <property type="entry name" value="GAMMA-TUBULIN COMPLEX COMPONENT 5"/>
    <property type="match status" value="1"/>
</dbReference>
<dbReference type="InterPro" id="IPR042241">
    <property type="entry name" value="GCP_C_sf"/>
</dbReference>
<dbReference type="GO" id="GO:0031122">
    <property type="term" value="P:cytoplasmic microtubule organization"/>
    <property type="evidence" value="ECO:0007669"/>
    <property type="project" value="TreeGrafter"/>
</dbReference>
<name>A3LV76_PICST</name>
<evidence type="ECO:0000256" key="4">
    <source>
        <dbReference type="ARBA" id="ARBA00023212"/>
    </source>
</evidence>
<dbReference type="GO" id="GO:0007020">
    <property type="term" value="P:microtubule nucleation"/>
    <property type="evidence" value="ECO:0007669"/>
    <property type="project" value="InterPro"/>
</dbReference>
<evidence type="ECO:0000313" key="9">
    <source>
        <dbReference type="Proteomes" id="UP000002258"/>
    </source>
</evidence>
<comment type="subcellular location">
    <subcellularLocation>
        <location evidence="5">Cytoplasm</location>
        <location evidence="5">Cytoskeleton</location>
        <location evidence="5">Microtubule organizing center</location>
    </subcellularLocation>
</comment>
<dbReference type="GO" id="GO:0005874">
    <property type="term" value="C:microtubule"/>
    <property type="evidence" value="ECO:0007669"/>
    <property type="project" value="UniProtKB-KW"/>
</dbReference>
<dbReference type="GO" id="GO:0000922">
    <property type="term" value="C:spindle pole"/>
    <property type="evidence" value="ECO:0007669"/>
    <property type="project" value="InterPro"/>
</dbReference>
<accession>A3LV76</accession>
<feature type="domain" description="Gamma tubulin complex component protein N-terminal" evidence="7">
    <location>
        <begin position="151"/>
        <end position="425"/>
    </location>
</feature>
<keyword evidence="3 5" id="KW-0493">Microtubule</keyword>
<dbReference type="InterPro" id="IPR007259">
    <property type="entry name" value="GCP"/>
</dbReference>
<dbReference type="GO" id="GO:0000930">
    <property type="term" value="C:gamma-tubulin complex"/>
    <property type="evidence" value="ECO:0007669"/>
    <property type="project" value="TreeGrafter"/>
</dbReference>
<dbReference type="OMA" id="LWRIKKN"/>
<keyword evidence="4 5" id="KW-0206">Cytoskeleton</keyword>
<feature type="domain" description="Gamma tubulin complex component C-terminal" evidence="6">
    <location>
        <begin position="432"/>
        <end position="770"/>
    </location>
</feature>
<dbReference type="Pfam" id="PF04130">
    <property type="entry name" value="GCP_C_terminal"/>
    <property type="match status" value="1"/>
</dbReference>